<evidence type="ECO:0000313" key="2">
    <source>
        <dbReference type="EMBL" id="GAA2971350.1"/>
    </source>
</evidence>
<dbReference type="RefSeq" id="WP_344500357.1">
    <property type="nucleotide sequence ID" value="NZ_BAAAUD010000103.1"/>
</dbReference>
<proteinExistence type="predicted"/>
<reference evidence="3" key="1">
    <citation type="journal article" date="2019" name="Int. J. Syst. Evol. Microbiol.">
        <title>The Global Catalogue of Microorganisms (GCM) 10K type strain sequencing project: providing services to taxonomists for standard genome sequencing and annotation.</title>
        <authorList>
            <consortium name="The Broad Institute Genomics Platform"/>
            <consortium name="The Broad Institute Genome Sequencing Center for Infectious Disease"/>
            <person name="Wu L."/>
            <person name="Ma J."/>
        </authorList>
    </citation>
    <scope>NUCLEOTIDE SEQUENCE [LARGE SCALE GENOMIC DNA]</scope>
    <source>
        <strain evidence="3">JCM 9088</strain>
    </source>
</reference>
<protein>
    <recommendedName>
        <fullName evidence="4">Minor tail protein</fullName>
    </recommendedName>
</protein>
<evidence type="ECO:0000256" key="1">
    <source>
        <dbReference type="SAM" id="MobiDB-lite"/>
    </source>
</evidence>
<gene>
    <name evidence="2" type="ORF">GCM10010446_65140</name>
</gene>
<evidence type="ECO:0000313" key="3">
    <source>
        <dbReference type="Proteomes" id="UP001500403"/>
    </source>
</evidence>
<evidence type="ECO:0008006" key="4">
    <source>
        <dbReference type="Google" id="ProtNLM"/>
    </source>
</evidence>
<dbReference type="Proteomes" id="UP001500403">
    <property type="component" value="Unassembled WGS sequence"/>
</dbReference>
<comment type="caution">
    <text evidence="2">The sequence shown here is derived from an EMBL/GenBank/DDBJ whole genome shotgun (WGS) entry which is preliminary data.</text>
</comment>
<dbReference type="EMBL" id="BAAAUD010000103">
    <property type="protein sequence ID" value="GAA2971350.1"/>
    <property type="molecule type" value="Genomic_DNA"/>
</dbReference>
<feature type="region of interest" description="Disordered" evidence="1">
    <location>
        <begin position="141"/>
        <end position="187"/>
    </location>
</feature>
<feature type="compositionally biased region" description="Basic and acidic residues" evidence="1">
    <location>
        <begin position="1"/>
        <end position="14"/>
    </location>
</feature>
<keyword evidence="3" id="KW-1185">Reference proteome</keyword>
<accession>A0ABP6K4H9</accession>
<organism evidence="2 3">
    <name type="scientific">Streptomyces enissocaesilis</name>
    <dbReference type="NCBI Taxonomy" id="332589"/>
    <lineage>
        <taxon>Bacteria</taxon>
        <taxon>Bacillati</taxon>
        <taxon>Actinomycetota</taxon>
        <taxon>Actinomycetes</taxon>
        <taxon>Kitasatosporales</taxon>
        <taxon>Streptomycetaceae</taxon>
        <taxon>Streptomyces</taxon>
        <taxon>Streptomyces rochei group</taxon>
    </lineage>
</organism>
<feature type="region of interest" description="Disordered" evidence="1">
    <location>
        <begin position="1"/>
        <end position="20"/>
    </location>
</feature>
<name>A0ABP6K4H9_9ACTN</name>
<sequence length="310" mass="32784">MSEAARRLGEDQARAEAGTTTPRFASAQVVDVTDEGVNLELGGDLALDVPCLGSYRDRRAGDWVVVRPGSNPLVMGRTADDPGPIDETAIRTLAKEVALDEQVVRAATWGTTGPAGTGWQTVQQIFLRKNSEGKVELYGQLTTESDPSPTAPTGRAPKPATITASSAGAWRNGRRDDSRDNPYQGDYTGRGNLRGGWFYGTKIQDACAGKAVASMKVTITRLRGAGDNARRHVHLYMHDETTPPSGHLSLPVGPEDLLSLSVGATGTAALPASWRAALASGARRGIGVYYDGTRDYAAFSAAAPIVITFS</sequence>